<dbReference type="EMBL" id="AM114193">
    <property type="protein sequence ID" value="CAJ37808.1"/>
    <property type="molecule type" value="Genomic_DNA"/>
</dbReference>
<organism evidence="2 3">
    <name type="scientific">Methanocella arvoryzae (strain DSM 22066 / NBRC 105507 / MRE50)</name>
    <dbReference type="NCBI Taxonomy" id="351160"/>
    <lineage>
        <taxon>Archaea</taxon>
        <taxon>Methanobacteriati</taxon>
        <taxon>Methanobacteriota</taxon>
        <taxon>Stenosarchaea group</taxon>
        <taxon>Methanomicrobia</taxon>
        <taxon>Methanocellales</taxon>
        <taxon>Methanocellaceae</taxon>
        <taxon>Methanocella</taxon>
    </lineage>
</organism>
<feature type="transmembrane region" description="Helical" evidence="1">
    <location>
        <begin position="73"/>
        <end position="93"/>
    </location>
</feature>
<reference evidence="2 3" key="1">
    <citation type="journal article" date="2006" name="Science">
        <title>Genome of rice cluster I archaea -- the key methane producers in the rice rhizosphere.</title>
        <authorList>
            <person name="Erkel C."/>
            <person name="Kube M."/>
            <person name="Reinhardt R."/>
            <person name="Liesack W."/>
        </authorList>
    </citation>
    <scope>NUCLEOTIDE SEQUENCE [LARGE SCALE GENOMIC DNA]</scope>
    <source>
        <strain evidence="3">DSM 22066 / NBRC 105507 / MRE50</strain>
    </source>
</reference>
<evidence type="ECO:0000313" key="2">
    <source>
        <dbReference type="EMBL" id="CAJ37808.1"/>
    </source>
</evidence>
<dbReference type="PATRIC" id="fig|351160.9.peg.477"/>
<keyword evidence="1" id="KW-0812">Transmembrane</keyword>
<name>Q0W1D5_METAR</name>
<protein>
    <submittedName>
        <fullName evidence="2">Uncharacterized protein</fullName>
    </submittedName>
</protein>
<dbReference type="Proteomes" id="UP000000663">
    <property type="component" value="Chromosome"/>
</dbReference>
<feature type="transmembrane region" description="Helical" evidence="1">
    <location>
        <begin position="7"/>
        <end position="28"/>
    </location>
</feature>
<keyword evidence="1" id="KW-0472">Membrane</keyword>
<gene>
    <name evidence="2" type="ORF">RRC15</name>
</gene>
<sequence>MARVGWKVALGTGLVFISIAVFGLHLLLFHDAHWLEKYLVFHLGFLPIEVILVTLILDHLIEMRERRERLEKMNMVIGLFFSEIGTSLLRMMVIEDRSASELRSCLRITGQCKPDDFIRIRQTMKGHEFRAEFDAGELSAIKELLCSKRPTLVRLLENPVLLEHEAFTSLLRAVFHLAEELDYRGPLDQLPDSDIAHLSKDTSRAYELLALQWLDYIQYLEGHYPYLFSLALRTNPFDEKASVVVVD</sequence>
<accession>Q0W1D5</accession>
<keyword evidence="1" id="KW-1133">Transmembrane helix</keyword>
<evidence type="ECO:0000256" key="1">
    <source>
        <dbReference type="SAM" id="Phobius"/>
    </source>
</evidence>
<dbReference type="GeneID" id="5145725"/>
<keyword evidence="3" id="KW-1185">Reference proteome</keyword>
<proteinExistence type="predicted"/>
<dbReference type="KEGG" id="rci:RRC15"/>
<dbReference type="STRING" id="351160.RRC15"/>
<dbReference type="AlphaFoldDB" id="Q0W1D5"/>
<dbReference type="OrthoDB" id="56871at2157"/>
<dbReference type="eggNOG" id="arCOG03165">
    <property type="taxonomic scope" value="Archaea"/>
</dbReference>
<dbReference type="RefSeq" id="WP_012034780.1">
    <property type="nucleotide sequence ID" value="NC_009464.1"/>
</dbReference>
<feature type="transmembrane region" description="Helical" evidence="1">
    <location>
        <begin position="40"/>
        <end position="61"/>
    </location>
</feature>
<evidence type="ECO:0000313" key="3">
    <source>
        <dbReference type="Proteomes" id="UP000000663"/>
    </source>
</evidence>